<protein>
    <submittedName>
        <fullName evidence="2">Methyltransferase domain-containing protein</fullName>
    </submittedName>
</protein>
<proteinExistence type="predicted"/>
<evidence type="ECO:0000313" key="2">
    <source>
        <dbReference type="EMBL" id="MBC4016377.1"/>
    </source>
</evidence>
<dbReference type="Gene3D" id="1.25.40.10">
    <property type="entry name" value="Tetratricopeptide repeat domain"/>
    <property type="match status" value="1"/>
</dbReference>
<dbReference type="AlphaFoldDB" id="A0A9X0UDG4"/>
<dbReference type="GO" id="GO:0008168">
    <property type="term" value="F:methyltransferase activity"/>
    <property type="evidence" value="ECO:0007669"/>
    <property type="project" value="UniProtKB-KW"/>
</dbReference>
<dbReference type="SMART" id="SM00028">
    <property type="entry name" value="TPR"/>
    <property type="match status" value="5"/>
</dbReference>
<dbReference type="SUPFAM" id="SSF53335">
    <property type="entry name" value="S-adenosyl-L-methionine-dependent methyltransferases"/>
    <property type="match status" value="1"/>
</dbReference>
<keyword evidence="2" id="KW-0808">Transferase</keyword>
<reference evidence="2" key="1">
    <citation type="submission" date="2020-08" db="EMBL/GenBank/DDBJ databases">
        <authorList>
            <person name="Hu Y."/>
            <person name="Nguyen S.V."/>
            <person name="Li F."/>
            <person name="Fanning S."/>
        </authorList>
    </citation>
    <scope>NUCLEOTIDE SEQUENCE</scope>
    <source>
        <strain evidence="2">SYSU D8009</strain>
    </source>
</reference>
<dbReference type="RefSeq" id="WP_186771146.1">
    <property type="nucleotide sequence ID" value="NZ_JACOMF010000014.1"/>
</dbReference>
<comment type="caution">
    <text evidence="2">The sequence shown here is derived from an EMBL/GenBank/DDBJ whole genome shotgun (WGS) entry which is preliminary data.</text>
</comment>
<gene>
    <name evidence="2" type="ORF">H7965_13715</name>
</gene>
<dbReference type="InterPro" id="IPR041698">
    <property type="entry name" value="Methyltransf_25"/>
</dbReference>
<name>A0A9X0UDG4_9PROT</name>
<evidence type="ECO:0000259" key="1">
    <source>
        <dbReference type="Pfam" id="PF13649"/>
    </source>
</evidence>
<dbReference type="Pfam" id="PF13649">
    <property type="entry name" value="Methyltransf_25"/>
    <property type="match status" value="1"/>
</dbReference>
<dbReference type="GO" id="GO:0032259">
    <property type="term" value="P:methylation"/>
    <property type="evidence" value="ECO:0007669"/>
    <property type="project" value="UniProtKB-KW"/>
</dbReference>
<dbReference type="SUPFAM" id="SSF48452">
    <property type="entry name" value="TPR-like"/>
    <property type="match status" value="1"/>
</dbReference>
<feature type="domain" description="Methyltransferase" evidence="1">
    <location>
        <begin position="343"/>
        <end position="433"/>
    </location>
</feature>
<keyword evidence="3" id="KW-1185">Reference proteome</keyword>
<dbReference type="Gene3D" id="3.40.50.150">
    <property type="entry name" value="Vaccinia Virus protein VP39"/>
    <property type="match status" value="1"/>
</dbReference>
<dbReference type="Pfam" id="PF13432">
    <property type="entry name" value="TPR_16"/>
    <property type="match status" value="1"/>
</dbReference>
<dbReference type="EMBL" id="JACOMF010000014">
    <property type="protein sequence ID" value="MBC4016377.1"/>
    <property type="molecule type" value="Genomic_DNA"/>
</dbReference>
<evidence type="ECO:0000313" key="3">
    <source>
        <dbReference type="Proteomes" id="UP000600101"/>
    </source>
</evidence>
<sequence length="502" mass="51696">MSDRPAAMPAASRAVPAAAPALATRLLDRARLLLRQGRPGEALPILDRLVRLPGGDTAALLLRAEALLGLGRPDAAEAAATAALERLAGPAPAVVVPPAAAVALLLRARARQAAGSLDPAIDDAAAAVMAVPGDAGAKQVLGAALLEQQRFDEAIWFLGEAFRAAPEDPQRQLRLGQAFMLAQRHEAAAELLAHCAAGHPDLPGVVALQAQNRLLAGDPAGAAALVRAALGRGVVEAGLHSVLAHVLIGEADTEGAAQHFTAAARLAPRNAYLGHLAAALAGSPADMPDRAADAYVRTVFDGYAPRFEASLISLGYRVPGLMRQAVERLLPEVAGGAAKLGPVLDLGCGTGLVGAALSDLIGGPLVGVDLSRPMLEQAAAKGIYTTLHQAEASAALLGPMPPQALITAADVFCYFGRLELLLERCRSRLRQGGLLLFSLERAAPGEGWQLGPRGRFRHAADYVAGCLAAAGLQSLECREEVLRQEANGVVDGLLVVARATGH</sequence>
<dbReference type="InterPro" id="IPR029063">
    <property type="entry name" value="SAM-dependent_MTases_sf"/>
</dbReference>
<organism evidence="2 3">
    <name type="scientific">Siccirubricoccus deserti</name>
    <dbReference type="NCBI Taxonomy" id="2013562"/>
    <lineage>
        <taxon>Bacteria</taxon>
        <taxon>Pseudomonadati</taxon>
        <taxon>Pseudomonadota</taxon>
        <taxon>Alphaproteobacteria</taxon>
        <taxon>Acetobacterales</taxon>
        <taxon>Roseomonadaceae</taxon>
        <taxon>Siccirubricoccus</taxon>
    </lineage>
</organism>
<dbReference type="InterPro" id="IPR019734">
    <property type="entry name" value="TPR_rpt"/>
</dbReference>
<dbReference type="CDD" id="cd02440">
    <property type="entry name" value="AdoMet_MTases"/>
    <property type="match status" value="1"/>
</dbReference>
<dbReference type="Proteomes" id="UP000600101">
    <property type="component" value="Unassembled WGS sequence"/>
</dbReference>
<accession>A0A9X0UDG4</accession>
<dbReference type="InterPro" id="IPR011990">
    <property type="entry name" value="TPR-like_helical_dom_sf"/>
</dbReference>
<keyword evidence="2" id="KW-0489">Methyltransferase</keyword>
<dbReference type="Pfam" id="PF14559">
    <property type="entry name" value="TPR_19"/>
    <property type="match status" value="1"/>
</dbReference>